<evidence type="ECO:0000313" key="1">
    <source>
        <dbReference type="EMBL" id="QPS04075.1"/>
    </source>
</evidence>
<protein>
    <submittedName>
        <fullName evidence="1 2">Exodeoxyribonuclease VII small subunit</fullName>
    </submittedName>
</protein>
<evidence type="ECO:0000313" key="2">
    <source>
        <dbReference type="EMBL" id="SUT97918.1"/>
    </source>
</evidence>
<dbReference type="Gene3D" id="1.10.287.1040">
    <property type="entry name" value="Exonuclease VII, small subunit"/>
    <property type="match status" value="1"/>
</dbReference>
<evidence type="ECO:0000313" key="3">
    <source>
        <dbReference type="Proteomes" id="UP000254227"/>
    </source>
</evidence>
<dbReference type="EMBL" id="CP065666">
    <property type="protein sequence ID" value="QPS04075.1"/>
    <property type="molecule type" value="Genomic_DNA"/>
</dbReference>
<dbReference type="SUPFAM" id="SSF116842">
    <property type="entry name" value="XseB-like"/>
    <property type="match status" value="1"/>
</dbReference>
<dbReference type="GO" id="GO:0006308">
    <property type="term" value="P:DNA catabolic process"/>
    <property type="evidence" value="ECO:0007669"/>
    <property type="project" value="InterPro"/>
</dbReference>
<dbReference type="NCBIfam" id="NF045605">
    <property type="entry name" value="xseB_Acin_var"/>
    <property type="match status" value="1"/>
</dbReference>
<name>A0A380U6U8_ACIJO</name>
<dbReference type="RefSeq" id="WP_004691622.1">
    <property type="nucleotide sequence ID" value="NZ_BBTB01000009.1"/>
</dbReference>
<dbReference type="AlphaFoldDB" id="A0A380U6U8"/>
<dbReference type="InterPro" id="IPR037004">
    <property type="entry name" value="Exonuc_VII_ssu_sf"/>
</dbReference>
<dbReference type="GO" id="GO:0008855">
    <property type="term" value="F:exodeoxyribonuclease VII activity"/>
    <property type="evidence" value="ECO:0007669"/>
    <property type="project" value="InterPro"/>
</dbReference>
<sequence>MSKKELSFKEGYEVLKKNAELLESQNEPDIDNLMKIVEESMTAYKACKTRVDAVQQALNETFNRNSD</sequence>
<organism evidence="2 3">
    <name type="scientific">Acinetobacter johnsonii</name>
    <dbReference type="NCBI Taxonomy" id="40214"/>
    <lineage>
        <taxon>Bacteria</taxon>
        <taxon>Pseudomonadati</taxon>
        <taxon>Pseudomonadota</taxon>
        <taxon>Gammaproteobacteria</taxon>
        <taxon>Moraxellales</taxon>
        <taxon>Moraxellaceae</taxon>
        <taxon>Acinetobacter</taxon>
    </lineage>
</organism>
<dbReference type="EMBL" id="UFRV01000006">
    <property type="protein sequence ID" value="SUT97918.1"/>
    <property type="molecule type" value="Genomic_DNA"/>
</dbReference>
<reference evidence="1 4" key="2">
    <citation type="submission" date="2020-12" db="EMBL/GenBank/DDBJ databases">
        <title>FDA dAtabase for Regulatory Grade micrObial Sequences (FDA-ARGOS): Supporting development and validation of Infectious Disease Dx tests.</title>
        <authorList>
            <person name="Sproer C."/>
            <person name="Gronow S."/>
            <person name="Severitt S."/>
            <person name="Schroder I."/>
            <person name="Tallon L."/>
            <person name="Sadzewicz L."/>
            <person name="Zhao X."/>
            <person name="Boylan J."/>
            <person name="Ott S."/>
            <person name="Bowen H."/>
            <person name="Vavikolanu K."/>
            <person name="Mehta A."/>
            <person name="Aluvathingal J."/>
            <person name="Nadendla S."/>
            <person name="Lowell S."/>
            <person name="Myers T."/>
            <person name="Yan Y."/>
            <person name="Sichtig H."/>
        </authorList>
    </citation>
    <scope>NUCLEOTIDE SEQUENCE [LARGE SCALE GENOMIC DNA]</scope>
    <source>
        <strain evidence="1 4">FDAARGOS_910</strain>
    </source>
</reference>
<proteinExistence type="predicted"/>
<reference evidence="2 3" key="1">
    <citation type="submission" date="2018-06" db="EMBL/GenBank/DDBJ databases">
        <authorList>
            <consortium name="Pathogen Informatics"/>
            <person name="Doyle S."/>
        </authorList>
    </citation>
    <scope>NUCLEOTIDE SEQUENCE [LARGE SCALE GENOMIC DNA]</scope>
    <source>
        <strain evidence="2 3">NCTC10308</strain>
    </source>
</reference>
<dbReference type="GO" id="GO:0009318">
    <property type="term" value="C:exodeoxyribonuclease VII complex"/>
    <property type="evidence" value="ECO:0007669"/>
    <property type="project" value="InterPro"/>
</dbReference>
<evidence type="ECO:0000313" key="4">
    <source>
        <dbReference type="Proteomes" id="UP000595107"/>
    </source>
</evidence>
<gene>
    <name evidence="1" type="ORF">I6G67_00670</name>
    <name evidence="2" type="ORF">NCTC10308_02639</name>
</gene>
<dbReference type="Proteomes" id="UP000595107">
    <property type="component" value="Chromosome"/>
</dbReference>
<accession>A0A380U6U8</accession>
<dbReference type="Proteomes" id="UP000254227">
    <property type="component" value="Unassembled WGS sequence"/>
</dbReference>